<evidence type="ECO:0000313" key="2">
    <source>
        <dbReference type="Proteomes" id="UP000199428"/>
    </source>
</evidence>
<dbReference type="EMBL" id="FMWK01000001">
    <property type="protein sequence ID" value="SCZ76119.1"/>
    <property type="molecule type" value="Genomic_DNA"/>
</dbReference>
<accession>A0A1G5RS80</accession>
<reference evidence="1 2" key="1">
    <citation type="submission" date="2016-10" db="EMBL/GenBank/DDBJ databases">
        <authorList>
            <person name="de Groot N.N."/>
        </authorList>
    </citation>
    <scope>NUCLEOTIDE SEQUENCE [LARGE SCALE GENOMIC DNA]</scope>
    <source>
        <strain evidence="1 2">DSM 10317</strain>
    </source>
</reference>
<evidence type="ECO:0000313" key="1">
    <source>
        <dbReference type="EMBL" id="SCZ76119.1"/>
    </source>
</evidence>
<gene>
    <name evidence="1" type="ORF">SAMN02910350_00089</name>
</gene>
<dbReference type="RefSeq" id="WP_176754491.1">
    <property type="nucleotide sequence ID" value="NZ_FMWK01000001.1"/>
</dbReference>
<proteinExistence type="predicted"/>
<sequence length="52" mass="5966">MDSINMRNSAEIDDNDAIRVMKEISKRAEENGIADMSLEEINAEIQEVRKNK</sequence>
<dbReference type="AlphaFoldDB" id="A0A1G5RS80"/>
<dbReference type="Proteomes" id="UP000199428">
    <property type="component" value="Unassembled WGS sequence"/>
</dbReference>
<name>A0A1G5RS80_PSEXY</name>
<organism evidence="1 2">
    <name type="scientific">Pseudobutyrivibrio xylanivorans</name>
    <dbReference type="NCBI Taxonomy" id="185007"/>
    <lineage>
        <taxon>Bacteria</taxon>
        <taxon>Bacillati</taxon>
        <taxon>Bacillota</taxon>
        <taxon>Clostridia</taxon>
        <taxon>Lachnospirales</taxon>
        <taxon>Lachnospiraceae</taxon>
        <taxon>Pseudobutyrivibrio</taxon>
    </lineage>
</organism>
<protein>
    <submittedName>
        <fullName evidence="1">DNA-damage-inducible protein J</fullName>
    </submittedName>
</protein>